<evidence type="ECO:0000313" key="3">
    <source>
        <dbReference type="Proteomes" id="UP000437065"/>
    </source>
</evidence>
<dbReference type="RefSeq" id="WP_159664726.1">
    <property type="nucleotide sequence ID" value="NZ_WUUS01000003.1"/>
</dbReference>
<organism evidence="2 3">
    <name type="scientific">Halobaculum saliterrae</name>
    <dbReference type="NCBI Taxonomy" id="2073113"/>
    <lineage>
        <taxon>Archaea</taxon>
        <taxon>Methanobacteriati</taxon>
        <taxon>Methanobacteriota</taxon>
        <taxon>Stenosarchaea group</taxon>
        <taxon>Halobacteria</taxon>
        <taxon>Halobacteriales</taxon>
        <taxon>Haloferacaceae</taxon>
        <taxon>Halobaculum</taxon>
    </lineage>
</organism>
<comment type="caution">
    <text evidence="2">The sequence shown here is derived from an EMBL/GenBank/DDBJ whole genome shotgun (WGS) entry which is preliminary data.</text>
</comment>
<evidence type="ECO:0000313" key="2">
    <source>
        <dbReference type="EMBL" id="MXR41017.1"/>
    </source>
</evidence>
<name>A0A6B0SR66_9EURY</name>
<keyword evidence="1" id="KW-0472">Membrane</keyword>
<dbReference type="EMBL" id="WUUS01000003">
    <property type="protein sequence ID" value="MXR41017.1"/>
    <property type="molecule type" value="Genomic_DNA"/>
</dbReference>
<feature type="transmembrane region" description="Helical" evidence="1">
    <location>
        <begin position="47"/>
        <end position="64"/>
    </location>
</feature>
<protein>
    <submittedName>
        <fullName evidence="2">Uncharacterized protein</fullName>
    </submittedName>
</protein>
<feature type="transmembrane region" description="Helical" evidence="1">
    <location>
        <begin position="20"/>
        <end position="41"/>
    </location>
</feature>
<keyword evidence="1" id="KW-0812">Transmembrane</keyword>
<reference evidence="2 3" key="1">
    <citation type="submission" date="2019-12" db="EMBL/GenBank/DDBJ databases">
        <title>Isolation and characterization of three novel carbon monoxide-oxidizing members of Halobacteria from salione crusts and soils.</title>
        <authorList>
            <person name="Myers M.R."/>
            <person name="King G.M."/>
        </authorList>
    </citation>
    <scope>NUCLEOTIDE SEQUENCE [LARGE SCALE GENOMIC DNA]</scope>
    <source>
        <strain evidence="2 3">WSA2</strain>
    </source>
</reference>
<sequence length="292" mass="32771">MIASKDIVMHEKRDLIDIGLILVFFALFSVVLIQIVVEIFGERALDAGSVIISGSLSLLLIYFYRQQSDIARNQEEIMRSQQVMKEREIRPIITHSKPFFVKTTTTEGVEEPVNFTKVYINLKNDGQGEALNICYTLNIDSTNELRIPENPGYEHVKPIIENKQAVSSLNRESMGIGSPPSIIRPGETDLFTFSNAIYGHSEKEGVDYVVANHLNDDYTYNFDDGEVLLVSLKITFEDKAGNEFYIVPLAVVAEYSEGMTVAELVDKAILAADFTKNYPTNYPGNPESEEVL</sequence>
<dbReference type="Proteomes" id="UP000437065">
    <property type="component" value="Unassembled WGS sequence"/>
</dbReference>
<gene>
    <name evidence="2" type="ORF">GRX01_06635</name>
</gene>
<accession>A0A6B0SR66</accession>
<evidence type="ECO:0000256" key="1">
    <source>
        <dbReference type="SAM" id="Phobius"/>
    </source>
</evidence>
<keyword evidence="3" id="KW-1185">Reference proteome</keyword>
<dbReference type="AlphaFoldDB" id="A0A6B0SR66"/>
<proteinExistence type="predicted"/>
<keyword evidence="1" id="KW-1133">Transmembrane helix</keyword>